<sequence>MELPPMGLGTMGIGDPEAITSALDAGYRHLDTAQIYDNEAVVGEGLSRSDVDRGDVFLATKVWATNLAPEDVLESTRASLDRLGVESVDLLYVHRPIEAYDPATTLPAFDELVDRGLTEHVGVSNFTREELARAREVLDTPVFAHQVEYHPYFQTPDLLADSRAHDEWVVAYSPLAGGRVFGDPVLADIADNHDVTPAQVALAWLRAKEGVVPIPKAGSREHQVGNLAAADLSLTDAECDRIDELDRGEELFPE</sequence>
<reference evidence="5 6" key="1">
    <citation type="journal article" date="2019" name="Int. J. Syst. Evol. Microbiol.">
        <title>The Global Catalogue of Microorganisms (GCM) 10K type strain sequencing project: providing services to taxonomists for standard genome sequencing and annotation.</title>
        <authorList>
            <consortium name="The Broad Institute Genomics Platform"/>
            <consortium name="The Broad Institute Genome Sequencing Center for Infectious Disease"/>
            <person name="Wu L."/>
            <person name="Ma J."/>
        </authorList>
    </citation>
    <scope>NUCLEOTIDE SEQUENCE [LARGE SCALE GENOMIC DNA]</scope>
    <source>
        <strain evidence="5 6">CGMCC 1.10390</strain>
    </source>
</reference>
<evidence type="ECO:0000256" key="2">
    <source>
        <dbReference type="ARBA" id="ARBA00022857"/>
    </source>
</evidence>
<dbReference type="InterPro" id="IPR018170">
    <property type="entry name" value="Aldo/ket_reductase_CS"/>
</dbReference>
<dbReference type="AlphaFoldDB" id="A0ABD6DM98"/>
<dbReference type="GO" id="GO:0016616">
    <property type="term" value="F:oxidoreductase activity, acting on the CH-OH group of donors, NAD or NADP as acceptor"/>
    <property type="evidence" value="ECO:0007669"/>
    <property type="project" value="UniProtKB-ARBA"/>
</dbReference>
<dbReference type="PANTHER" id="PTHR43827">
    <property type="entry name" value="2,5-DIKETO-D-GLUCONIC ACID REDUCTASE"/>
    <property type="match status" value="1"/>
</dbReference>
<feature type="domain" description="NADP-dependent oxidoreductase" evidence="4">
    <location>
        <begin position="6"/>
        <end position="246"/>
    </location>
</feature>
<dbReference type="PROSITE" id="PS00798">
    <property type="entry name" value="ALDOKETO_REDUCTASE_1"/>
    <property type="match status" value="1"/>
</dbReference>
<dbReference type="PRINTS" id="PR00069">
    <property type="entry name" value="ALDKETRDTASE"/>
</dbReference>
<keyword evidence="3" id="KW-0560">Oxidoreductase</keyword>
<proteinExistence type="inferred from homology"/>
<evidence type="ECO:0000256" key="3">
    <source>
        <dbReference type="ARBA" id="ARBA00023002"/>
    </source>
</evidence>
<comment type="similarity">
    <text evidence="1">Belongs to the aldo/keto reductase family.</text>
</comment>
<evidence type="ECO:0000313" key="6">
    <source>
        <dbReference type="Proteomes" id="UP001597034"/>
    </source>
</evidence>
<accession>A0ABD6DM98</accession>
<dbReference type="Pfam" id="PF00248">
    <property type="entry name" value="Aldo_ket_red"/>
    <property type="match status" value="1"/>
</dbReference>
<evidence type="ECO:0000259" key="4">
    <source>
        <dbReference type="Pfam" id="PF00248"/>
    </source>
</evidence>
<dbReference type="PROSITE" id="PS00062">
    <property type="entry name" value="ALDOKETO_REDUCTASE_2"/>
    <property type="match status" value="1"/>
</dbReference>
<dbReference type="InterPro" id="IPR036812">
    <property type="entry name" value="NAD(P)_OxRdtase_dom_sf"/>
</dbReference>
<dbReference type="Gene3D" id="3.20.20.100">
    <property type="entry name" value="NADP-dependent oxidoreductase domain"/>
    <property type="match status" value="1"/>
</dbReference>
<dbReference type="InterPro" id="IPR023210">
    <property type="entry name" value="NADP_OxRdtase_dom"/>
</dbReference>
<dbReference type="PANTHER" id="PTHR43827:SF3">
    <property type="entry name" value="NADP-DEPENDENT OXIDOREDUCTASE DOMAIN-CONTAINING PROTEIN"/>
    <property type="match status" value="1"/>
</dbReference>
<dbReference type="RefSeq" id="WP_256398529.1">
    <property type="nucleotide sequence ID" value="NZ_JANHJR010000001.1"/>
</dbReference>
<name>A0ABD6DM98_9EURY</name>
<dbReference type="PIRSF" id="PIRSF000097">
    <property type="entry name" value="AKR"/>
    <property type="match status" value="1"/>
</dbReference>
<dbReference type="InterPro" id="IPR020471">
    <property type="entry name" value="AKR"/>
</dbReference>
<dbReference type="EMBL" id="JBHUDO010000002">
    <property type="protein sequence ID" value="MFD1645946.1"/>
    <property type="molecule type" value="Genomic_DNA"/>
</dbReference>
<protein>
    <submittedName>
        <fullName evidence="5">Aldo/keto reductase</fullName>
    </submittedName>
</protein>
<comment type="caution">
    <text evidence="5">The sequence shown here is derived from an EMBL/GenBank/DDBJ whole genome shotgun (WGS) entry which is preliminary data.</text>
</comment>
<dbReference type="Proteomes" id="UP001597034">
    <property type="component" value="Unassembled WGS sequence"/>
</dbReference>
<dbReference type="SUPFAM" id="SSF51430">
    <property type="entry name" value="NAD(P)-linked oxidoreductase"/>
    <property type="match status" value="1"/>
</dbReference>
<keyword evidence="6" id="KW-1185">Reference proteome</keyword>
<keyword evidence="2" id="KW-0521">NADP</keyword>
<evidence type="ECO:0000313" key="5">
    <source>
        <dbReference type="EMBL" id="MFD1645946.1"/>
    </source>
</evidence>
<organism evidence="5 6">
    <name type="scientific">Haloarchaeobius litoreus</name>
    <dbReference type="NCBI Taxonomy" id="755306"/>
    <lineage>
        <taxon>Archaea</taxon>
        <taxon>Methanobacteriati</taxon>
        <taxon>Methanobacteriota</taxon>
        <taxon>Stenosarchaea group</taxon>
        <taxon>Halobacteria</taxon>
        <taxon>Halobacteriales</taxon>
        <taxon>Halorubellaceae</taxon>
        <taxon>Haloarchaeobius</taxon>
    </lineage>
</organism>
<gene>
    <name evidence="5" type="ORF">ACFSBL_09645</name>
</gene>
<evidence type="ECO:0000256" key="1">
    <source>
        <dbReference type="ARBA" id="ARBA00007905"/>
    </source>
</evidence>